<evidence type="ECO:0000313" key="3">
    <source>
        <dbReference type="Proteomes" id="UP000282028"/>
    </source>
</evidence>
<comment type="caution">
    <text evidence="2">The sequence shown here is derived from an EMBL/GenBank/DDBJ whole genome shotgun (WGS) entry which is preliminary data.</text>
</comment>
<sequence length="86" mass="10008">MGEEFVFENARLRLIQDGREDLAEVVRHVSLYDCGAGYDILSYELDGRPRYIECKTTVGSSMKFEITSNEWNKAKKYREQYNCTGL</sequence>
<organism evidence="2 3">
    <name type="scientific">Brevibacillus invocatus</name>
    <dbReference type="NCBI Taxonomy" id="173959"/>
    <lineage>
        <taxon>Bacteria</taxon>
        <taxon>Bacillati</taxon>
        <taxon>Bacillota</taxon>
        <taxon>Bacilli</taxon>
        <taxon>Bacillales</taxon>
        <taxon>Paenibacillaceae</taxon>
        <taxon>Brevibacillus</taxon>
    </lineage>
</organism>
<dbReference type="Pfam" id="PF13020">
    <property type="entry name" value="NOV_C"/>
    <property type="match status" value="1"/>
</dbReference>
<name>A0A3M8CFE9_9BACL</name>
<protein>
    <submittedName>
        <fullName evidence="2">DUF3883 domain-containing protein</fullName>
    </submittedName>
</protein>
<feature type="domain" description="Protein NO VEIN C-terminal" evidence="1">
    <location>
        <begin position="2"/>
        <end position="81"/>
    </location>
</feature>
<proteinExistence type="predicted"/>
<dbReference type="OrthoDB" id="9781481at2"/>
<dbReference type="AlphaFoldDB" id="A0A3M8CFE9"/>
<accession>A0A3M8CFE9</accession>
<evidence type="ECO:0000259" key="1">
    <source>
        <dbReference type="Pfam" id="PF13020"/>
    </source>
</evidence>
<dbReference type="Proteomes" id="UP000282028">
    <property type="component" value="Unassembled WGS sequence"/>
</dbReference>
<dbReference type="InterPro" id="IPR024975">
    <property type="entry name" value="NOV_C"/>
</dbReference>
<reference evidence="2 3" key="1">
    <citation type="submission" date="2018-10" db="EMBL/GenBank/DDBJ databases">
        <title>Phylogenomics of Brevibacillus.</title>
        <authorList>
            <person name="Dunlap C."/>
        </authorList>
    </citation>
    <scope>NUCLEOTIDE SEQUENCE [LARGE SCALE GENOMIC DNA]</scope>
    <source>
        <strain evidence="2 3">JCM 12215</strain>
    </source>
</reference>
<evidence type="ECO:0000313" key="2">
    <source>
        <dbReference type="EMBL" id="RNB74127.1"/>
    </source>
</evidence>
<dbReference type="RefSeq" id="WP_122908988.1">
    <property type="nucleotide sequence ID" value="NZ_CBCSBE010000035.1"/>
</dbReference>
<keyword evidence="3" id="KW-1185">Reference proteome</keyword>
<gene>
    <name evidence="2" type="ORF">EDM52_10710</name>
</gene>
<dbReference type="EMBL" id="RHHR01000015">
    <property type="protein sequence ID" value="RNB74127.1"/>
    <property type="molecule type" value="Genomic_DNA"/>
</dbReference>